<feature type="region of interest" description="Disordered" evidence="1">
    <location>
        <begin position="66"/>
        <end position="114"/>
    </location>
</feature>
<evidence type="ECO:0000313" key="3">
    <source>
        <dbReference type="Proteomes" id="UP000308549"/>
    </source>
</evidence>
<name>A0A4U0TZX1_9PEZI</name>
<organism evidence="2 3">
    <name type="scientific">Salinomyces thailandicus</name>
    <dbReference type="NCBI Taxonomy" id="706561"/>
    <lineage>
        <taxon>Eukaryota</taxon>
        <taxon>Fungi</taxon>
        <taxon>Dikarya</taxon>
        <taxon>Ascomycota</taxon>
        <taxon>Pezizomycotina</taxon>
        <taxon>Dothideomycetes</taxon>
        <taxon>Dothideomycetidae</taxon>
        <taxon>Mycosphaerellales</taxon>
        <taxon>Teratosphaeriaceae</taxon>
        <taxon>Salinomyces</taxon>
    </lineage>
</organism>
<comment type="caution">
    <text evidence="2">The sequence shown here is derived from an EMBL/GenBank/DDBJ whole genome shotgun (WGS) entry which is preliminary data.</text>
</comment>
<sequence>MPVLPRMVLVAAVRTGNDQCELNTTDQDHTGKVETMHATRTSLRQRVRAQHNRPRWHPPCLRGHGRALHTLHAPPSADGRSTTESNIERAGDGSFGNADDGDGGNEMAAKLDGG</sequence>
<reference evidence="2 3" key="1">
    <citation type="submission" date="2017-03" db="EMBL/GenBank/DDBJ databases">
        <title>Genomes of endolithic fungi from Antarctica.</title>
        <authorList>
            <person name="Coleine C."/>
            <person name="Masonjones S."/>
            <person name="Stajich J.E."/>
        </authorList>
    </citation>
    <scope>NUCLEOTIDE SEQUENCE [LARGE SCALE GENOMIC DNA]</scope>
    <source>
        <strain evidence="2 3">CCFEE 6315</strain>
    </source>
</reference>
<dbReference type="EMBL" id="NAJL01000020">
    <property type="protein sequence ID" value="TKA27974.1"/>
    <property type="molecule type" value="Genomic_DNA"/>
</dbReference>
<proteinExistence type="predicted"/>
<keyword evidence="3" id="KW-1185">Reference proteome</keyword>
<dbReference type="AlphaFoldDB" id="A0A4U0TZX1"/>
<protein>
    <submittedName>
        <fullName evidence="2">Uncharacterized protein</fullName>
    </submittedName>
</protein>
<accession>A0A4U0TZX1</accession>
<evidence type="ECO:0000313" key="2">
    <source>
        <dbReference type="EMBL" id="TKA27974.1"/>
    </source>
</evidence>
<gene>
    <name evidence="2" type="ORF">B0A50_04040</name>
</gene>
<evidence type="ECO:0000256" key="1">
    <source>
        <dbReference type="SAM" id="MobiDB-lite"/>
    </source>
</evidence>
<dbReference type="Proteomes" id="UP000308549">
    <property type="component" value="Unassembled WGS sequence"/>
</dbReference>